<dbReference type="Pfam" id="PF12937">
    <property type="entry name" value="F-box-like"/>
    <property type="match status" value="1"/>
</dbReference>
<evidence type="ECO:0000313" key="4">
    <source>
        <dbReference type="Proteomes" id="UP001215598"/>
    </source>
</evidence>
<gene>
    <name evidence="3" type="ORF">B0H16DRAFT_1888561</name>
</gene>
<organism evidence="3 4">
    <name type="scientific">Mycena metata</name>
    <dbReference type="NCBI Taxonomy" id="1033252"/>
    <lineage>
        <taxon>Eukaryota</taxon>
        <taxon>Fungi</taxon>
        <taxon>Dikarya</taxon>
        <taxon>Basidiomycota</taxon>
        <taxon>Agaricomycotina</taxon>
        <taxon>Agaricomycetes</taxon>
        <taxon>Agaricomycetidae</taxon>
        <taxon>Agaricales</taxon>
        <taxon>Marasmiineae</taxon>
        <taxon>Mycenaceae</taxon>
        <taxon>Mycena</taxon>
    </lineage>
</organism>
<feature type="domain" description="F-box" evidence="2">
    <location>
        <begin position="3"/>
        <end position="49"/>
    </location>
</feature>
<keyword evidence="4" id="KW-1185">Reference proteome</keyword>
<dbReference type="EMBL" id="JARKIB010000074">
    <property type="protein sequence ID" value="KAJ7748099.1"/>
    <property type="molecule type" value="Genomic_DNA"/>
</dbReference>
<dbReference type="PROSITE" id="PS50181">
    <property type="entry name" value="FBOX"/>
    <property type="match status" value="1"/>
</dbReference>
<sequence length="659" mass="75088">MSGTDIQSLSGDLLLLVFQKLSVTDVLCVRRVCRSFAATTQAKVLWMNLLEAIRSDEETVLPVCMNAPDLLDATILEALVVRVSRLTRRWRSNNLFPVQVWRLNLCQSITWLRLVAGSWLFVASSDNHVSKITCWDMSSVFQNYMEPIAEAYLPGQVKTAQLEIQDSGIVVALGLGPSSPSVHIITLVQHLGTHRFAELYRLEGSSHVLMLQGDFIGCAVRRDRYIPHIINWKTETTYELSPPHGVDEPHFRNTPHSLILWNEFIVVVRHDTLHFYSQPTSAGHPVYAKSVKTVEIWELVVLNSRPSEPLRLLVISSTGVGIITIEMDVVFNDDACSHLSVATTPNQWPWYRLTANGGGKRALWVSAEHALIHDGKVEHPQLAYAAVAPGAAERETPLIRWANEYPEDAALWAFPSLDFDEALGYTVVGNCFGELAIYDPIESDPILCCGLAPDLTAHQVSLLQLLPLTPITLNLNLVPRAPRGQTVSDRSFTSHWTRDDLALHPRFWCRDMLCDLYWDWDIWQGNLGDTAWFLSHAFGFPLPPIPQAHAFDDDEDKPYVLLRSGERHLLFTLYLDPIRSFELPLPRPLHSRMAERHQYLRPTAFTEILVQRSMFNREHKMSRRNRWREQQERGGQPHNNLLDTDTIQHYYYGMCRLFP</sequence>
<evidence type="ECO:0000259" key="2">
    <source>
        <dbReference type="PROSITE" id="PS50181"/>
    </source>
</evidence>
<dbReference type="InterPro" id="IPR036047">
    <property type="entry name" value="F-box-like_dom_sf"/>
</dbReference>
<dbReference type="AlphaFoldDB" id="A0AAD7N610"/>
<feature type="region of interest" description="Disordered" evidence="1">
    <location>
        <begin position="620"/>
        <end position="641"/>
    </location>
</feature>
<evidence type="ECO:0000313" key="3">
    <source>
        <dbReference type="EMBL" id="KAJ7748099.1"/>
    </source>
</evidence>
<dbReference type="SUPFAM" id="SSF81383">
    <property type="entry name" value="F-box domain"/>
    <property type="match status" value="1"/>
</dbReference>
<name>A0AAD7N610_9AGAR</name>
<dbReference type="InterPro" id="IPR001810">
    <property type="entry name" value="F-box_dom"/>
</dbReference>
<dbReference type="Proteomes" id="UP001215598">
    <property type="component" value="Unassembled WGS sequence"/>
</dbReference>
<proteinExistence type="predicted"/>
<comment type="caution">
    <text evidence="3">The sequence shown here is derived from an EMBL/GenBank/DDBJ whole genome shotgun (WGS) entry which is preliminary data.</text>
</comment>
<accession>A0AAD7N610</accession>
<reference evidence="3" key="1">
    <citation type="submission" date="2023-03" db="EMBL/GenBank/DDBJ databases">
        <title>Massive genome expansion in bonnet fungi (Mycena s.s.) driven by repeated elements and novel gene families across ecological guilds.</title>
        <authorList>
            <consortium name="Lawrence Berkeley National Laboratory"/>
            <person name="Harder C.B."/>
            <person name="Miyauchi S."/>
            <person name="Viragh M."/>
            <person name="Kuo A."/>
            <person name="Thoen E."/>
            <person name="Andreopoulos B."/>
            <person name="Lu D."/>
            <person name="Skrede I."/>
            <person name="Drula E."/>
            <person name="Henrissat B."/>
            <person name="Morin E."/>
            <person name="Kohler A."/>
            <person name="Barry K."/>
            <person name="LaButti K."/>
            <person name="Morin E."/>
            <person name="Salamov A."/>
            <person name="Lipzen A."/>
            <person name="Mereny Z."/>
            <person name="Hegedus B."/>
            <person name="Baldrian P."/>
            <person name="Stursova M."/>
            <person name="Weitz H."/>
            <person name="Taylor A."/>
            <person name="Grigoriev I.V."/>
            <person name="Nagy L.G."/>
            <person name="Martin F."/>
            <person name="Kauserud H."/>
        </authorList>
    </citation>
    <scope>NUCLEOTIDE SEQUENCE</scope>
    <source>
        <strain evidence="3">CBHHK182m</strain>
    </source>
</reference>
<protein>
    <recommendedName>
        <fullName evidence="2">F-box domain-containing protein</fullName>
    </recommendedName>
</protein>
<evidence type="ECO:0000256" key="1">
    <source>
        <dbReference type="SAM" id="MobiDB-lite"/>
    </source>
</evidence>
<dbReference type="Gene3D" id="1.20.1280.50">
    <property type="match status" value="1"/>
</dbReference>